<evidence type="ECO:0000313" key="2">
    <source>
        <dbReference type="EMBL" id="RLM61572.1"/>
    </source>
</evidence>
<sequence length="140" mass="16207">MPDDVNITLDKKAMYVFAVVGSGLTKRPGSRSTTQGGKPAGSRKKRKKLVRLDKEYIEMKMRNPPPRPYPFLSDEPVRRAMDLELAAMAQKKIDRHVEMCRQYEIQGYADIEYTDPDDDDNEDRINWRPWAYLKEVGLAD</sequence>
<evidence type="ECO:0000313" key="3">
    <source>
        <dbReference type="Proteomes" id="UP000275267"/>
    </source>
</evidence>
<dbReference type="AlphaFoldDB" id="A0A3L6PS79"/>
<dbReference type="EMBL" id="PQIB02000016">
    <property type="protein sequence ID" value="RLM61572.1"/>
    <property type="molecule type" value="Genomic_DNA"/>
</dbReference>
<protein>
    <submittedName>
        <fullName evidence="2">Uncharacterized protein</fullName>
    </submittedName>
</protein>
<feature type="region of interest" description="Disordered" evidence="1">
    <location>
        <begin position="24"/>
        <end position="46"/>
    </location>
</feature>
<comment type="caution">
    <text evidence="2">The sequence shown here is derived from an EMBL/GenBank/DDBJ whole genome shotgun (WGS) entry which is preliminary data.</text>
</comment>
<proteinExistence type="predicted"/>
<gene>
    <name evidence="2" type="ORF">C2845_PM14G04210</name>
</gene>
<accession>A0A3L6PS79</accession>
<keyword evidence="3" id="KW-1185">Reference proteome</keyword>
<dbReference type="Proteomes" id="UP000275267">
    <property type="component" value="Unassembled WGS sequence"/>
</dbReference>
<evidence type="ECO:0000256" key="1">
    <source>
        <dbReference type="SAM" id="MobiDB-lite"/>
    </source>
</evidence>
<name>A0A3L6PS79_PANMI</name>
<organism evidence="2 3">
    <name type="scientific">Panicum miliaceum</name>
    <name type="common">Proso millet</name>
    <name type="synonym">Broomcorn millet</name>
    <dbReference type="NCBI Taxonomy" id="4540"/>
    <lineage>
        <taxon>Eukaryota</taxon>
        <taxon>Viridiplantae</taxon>
        <taxon>Streptophyta</taxon>
        <taxon>Embryophyta</taxon>
        <taxon>Tracheophyta</taxon>
        <taxon>Spermatophyta</taxon>
        <taxon>Magnoliopsida</taxon>
        <taxon>Liliopsida</taxon>
        <taxon>Poales</taxon>
        <taxon>Poaceae</taxon>
        <taxon>PACMAD clade</taxon>
        <taxon>Panicoideae</taxon>
        <taxon>Panicodae</taxon>
        <taxon>Paniceae</taxon>
        <taxon>Panicinae</taxon>
        <taxon>Panicum</taxon>
        <taxon>Panicum sect. Panicum</taxon>
    </lineage>
</organism>
<reference evidence="3" key="1">
    <citation type="journal article" date="2019" name="Nat. Commun.">
        <title>The genome of broomcorn millet.</title>
        <authorList>
            <person name="Zou C."/>
            <person name="Miki D."/>
            <person name="Li D."/>
            <person name="Tang Q."/>
            <person name="Xiao L."/>
            <person name="Rajput S."/>
            <person name="Deng P."/>
            <person name="Jia W."/>
            <person name="Huang R."/>
            <person name="Zhang M."/>
            <person name="Sun Y."/>
            <person name="Hu J."/>
            <person name="Fu X."/>
            <person name="Schnable P.S."/>
            <person name="Li F."/>
            <person name="Zhang H."/>
            <person name="Feng B."/>
            <person name="Zhu X."/>
            <person name="Liu R."/>
            <person name="Schnable J.C."/>
            <person name="Zhu J.-K."/>
            <person name="Zhang H."/>
        </authorList>
    </citation>
    <scope>NUCLEOTIDE SEQUENCE [LARGE SCALE GENOMIC DNA]</scope>
</reference>